<organism evidence="4 5">
    <name type="scientific">Myceligenerans indicum</name>
    <dbReference type="NCBI Taxonomy" id="2593663"/>
    <lineage>
        <taxon>Bacteria</taxon>
        <taxon>Bacillati</taxon>
        <taxon>Actinomycetota</taxon>
        <taxon>Actinomycetes</taxon>
        <taxon>Micrococcales</taxon>
        <taxon>Promicromonosporaceae</taxon>
        <taxon>Myceligenerans</taxon>
    </lineage>
</organism>
<dbReference type="InterPro" id="IPR029154">
    <property type="entry name" value="HIBADH-like_NADP-bd"/>
</dbReference>
<dbReference type="SUPFAM" id="SSF51735">
    <property type="entry name" value="NAD(P)-binding Rossmann-fold domains"/>
    <property type="match status" value="1"/>
</dbReference>
<feature type="region of interest" description="Disordered" evidence="1">
    <location>
        <begin position="286"/>
        <end position="314"/>
    </location>
</feature>
<evidence type="ECO:0000259" key="3">
    <source>
        <dbReference type="Pfam" id="PF14833"/>
    </source>
</evidence>
<dbReference type="InterPro" id="IPR013328">
    <property type="entry name" value="6PGD_dom2"/>
</dbReference>
<dbReference type="SUPFAM" id="SSF48179">
    <property type="entry name" value="6-phosphogluconate dehydrogenase C-terminal domain-like"/>
    <property type="match status" value="1"/>
</dbReference>
<feature type="domain" description="3-hydroxyisobutyrate dehydrogenase-like NAD-binding" evidence="3">
    <location>
        <begin position="169"/>
        <end position="256"/>
    </location>
</feature>
<accession>A0ABS1LIB4</accession>
<dbReference type="Pfam" id="PF03446">
    <property type="entry name" value="NAD_binding_2"/>
    <property type="match status" value="1"/>
</dbReference>
<feature type="domain" description="6-phosphogluconate dehydrogenase NADP-binding" evidence="2">
    <location>
        <begin position="9"/>
        <end position="166"/>
    </location>
</feature>
<comment type="caution">
    <text evidence="4">The sequence shown here is derived from an EMBL/GenBank/DDBJ whole genome shotgun (WGS) entry which is preliminary data.</text>
</comment>
<dbReference type="Gene3D" id="3.40.50.720">
    <property type="entry name" value="NAD(P)-binding Rossmann-like Domain"/>
    <property type="match status" value="1"/>
</dbReference>
<dbReference type="RefSeq" id="WP_201845784.1">
    <property type="nucleotide sequence ID" value="NZ_JABBYC010000007.1"/>
</dbReference>
<dbReference type="InterPro" id="IPR036291">
    <property type="entry name" value="NAD(P)-bd_dom_sf"/>
</dbReference>
<dbReference type="EMBL" id="JABBYC010000007">
    <property type="protein sequence ID" value="MBL0885937.1"/>
    <property type="molecule type" value="Genomic_DNA"/>
</dbReference>
<dbReference type="Gene3D" id="1.10.1040.10">
    <property type="entry name" value="N-(1-d-carboxylethyl)-l-norvaline Dehydrogenase, domain 2"/>
    <property type="match status" value="1"/>
</dbReference>
<dbReference type="PANTHER" id="PTHR43060:SF15">
    <property type="entry name" value="3-HYDROXYISOBUTYRATE DEHYDROGENASE-LIKE 1, MITOCHONDRIAL-RELATED"/>
    <property type="match status" value="1"/>
</dbReference>
<dbReference type="Proteomes" id="UP000675409">
    <property type="component" value="Unassembled WGS sequence"/>
</dbReference>
<reference evidence="4 5" key="1">
    <citation type="journal article" date="2021" name="Arch. Microbiol.">
        <title>Myceligenerans indicum sp. nov., an actinobacterium isolated from mangrove sediment of Sundarbans, India.</title>
        <authorList>
            <person name="Asha K."/>
            <person name="Bhadury P."/>
        </authorList>
    </citation>
    <scope>NUCLEOTIDE SEQUENCE [LARGE SCALE GENOMIC DNA]</scope>
    <source>
        <strain evidence="4 5">I2</strain>
    </source>
</reference>
<evidence type="ECO:0000256" key="1">
    <source>
        <dbReference type="SAM" id="MobiDB-lite"/>
    </source>
</evidence>
<keyword evidence="5" id="KW-1185">Reference proteome</keyword>
<dbReference type="InterPro" id="IPR006115">
    <property type="entry name" value="6PGDH_NADP-bd"/>
</dbReference>
<dbReference type="Pfam" id="PF14833">
    <property type="entry name" value="NAD_binding_11"/>
    <property type="match status" value="1"/>
</dbReference>
<dbReference type="PANTHER" id="PTHR43060">
    <property type="entry name" value="3-HYDROXYISOBUTYRATE DEHYDROGENASE-LIKE 1, MITOCHONDRIAL-RELATED"/>
    <property type="match status" value="1"/>
</dbReference>
<protein>
    <submittedName>
        <fullName evidence="4">NAD(P)-dependent oxidoreductase</fullName>
    </submittedName>
</protein>
<name>A0ABS1LIB4_9MICO</name>
<gene>
    <name evidence="4" type="ORF">HGK34_06550</name>
</gene>
<feature type="compositionally biased region" description="Basic and acidic residues" evidence="1">
    <location>
        <begin position="305"/>
        <end position="314"/>
    </location>
</feature>
<evidence type="ECO:0000313" key="4">
    <source>
        <dbReference type="EMBL" id="MBL0885937.1"/>
    </source>
</evidence>
<proteinExistence type="predicted"/>
<evidence type="ECO:0000259" key="2">
    <source>
        <dbReference type="Pfam" id="PF03446"/>
    </source>
</evidence>
<evidence type="ECO:0000313" key="5">
    <source>
        <dbReference type="Proteomes" id="UP000675409"/>
    </source>
</evidence>
<sequence length="314" mass="32617">MANDQDVAVGWIGLGDQGAPMARAIAEAGYELHVWARRPSSLEELRGVPFTVHDTPAALGAACEIVGLCLNVDDNVREVLTDGGLLGALRAGAVLVNHGTGLPAFARELAALAEPHEVAVLDAPVSGGRAGAVAKQLTTIVGGDRAALTRCTPVFESFSAKISHMGGAGAGQMAKLLNNALLMANQESLREIVRVASDLGIEVAPLMDLLRSGTGSSRALESLGHAITPGNAEHLREMQLVDMEIFADAVAELGESVRPFTERAVDGARALPELAAQVGWFPFPDPARGGTVRDRSGVAGGRGRPRTDHGPAVR</sequence>
<dbReference type="InterPro" id="IPR008927">
    <property type="entry name" value="6-PGluconate_DH-like_C_sf"/>
</dbReference>